<evidence type="ECO:0000313" key="2">
    <source>
        <dbReference type="EMBL" id="PXF44373.1"/>
    </source>
</evidence>
<organism evidence="2 3">
    <name type="scientific">Gracilariopsis chorda</name>
    <dbReference type="NCBI Taxonomy" id="448386"/>
    <lineage>
        <taxon>Eukaryota</taxon>
        <taxon>Rhodophyta</taxon>
        <taxon>Florideophyceae</taxon>
        <taxon>Rhodymeniophycidae</taxon>
        <taxon>Gracilariales</taxon>
        <taxon>Gracilariaceae</taxon>
        <taxon>Gracilariopsis</taxon>
    </lineage>
</organism>
<reference evidence="2 3" key="1">
    <citation type="journal article" date="2018" name="Mol. Biol. Evol.">
        <title>Analysis of the draft genome of the red seaweed Gracilariopsis chorda provides insights into genome size evolution in Rhodophyta.</title>
        <authorList>
            <person name="Lee J."/>
            <person name="Yang E.C."/>
            <person name="Graf L."/>
            <person name="Yang J.H."/>
            <person name="Qiu H."/>
            <person name="Zel Zion U."/>
            <person name="Chan C.X."/>
            <person name="Stephens T.G."/>
            <person name="Weber A.P.M."/>
            <person name="Boo G.H."/>
            <person name="Boo S.M."/>
            <person name="Kim K.M."/>
            <person name="Shin Y."/>
            <person name="Jung M."/>
            <person name="Lee S.J."/>
            <person name="Yim H.S."/>
            <person name="Lee J.H."/>
            <person name="Bhattacharya D."/>
            <person name="Yoon H.S."/>
        </authorList>
    </citation>
    <scope>NUCLEOTIDE SEQUENCE [LARGE SCALE GENOMIC DNA]</scope>
    <source>
        <strain evidence="2 3">SKKU-2015</strain>
        <tissue evidence="2">Whole body</tissue>
    </source>
</reference>
<name>A0A2V3IQL4_9FLOR</name>
<feature type="region of interest" description="Disordered" evidence="1">
    <location>
        <begin position="206"/>
        <end position="317"/>
    </location>
</feature>
<keyword evidence="3" id="KW-1185">Reference proteome</keyword>
<protein>
    <submittedName>
        <fullName evidence="2">Uncharacterized protein</fullName>
    </submittedName>
</protein>
<evidence type="ECO:0000256" key="1">
    <source>
        <dbReference type="SAM" id="MobiDB-lite"/>
    </source>
</evidence>
<feature type="compositionally biased region" description="Basic and acidic residues" evidence="1">
    <location>
        <begin position="286"/>
        <end position="317"/>
    </location>
</feature>
<accession>A0A2V3IQL4</accession>
<comment type="caution">
    <text evidence="2">The sequence shown here is derived from an EMBL/GenBank/DDBJ whole genome shotgun (WGS) entry which is preliminary data.</text>
</comment>
<dbReference type="Proteomes" id="UP000247409">
    <property type="component" value="Unassembled WGS sequence"/>
</dbReference>
<gene>
    <name evidence="2" type="ORF">BWQ96_05816</name>
</gene>
<feature type="compositionally biased region" description="Polar residues" evidence="1">
    <location>
        <begin position="263"/>
        <end position="272"/>
    </location>
</feature>
<proteinExistence type="predicted"/>
<sequence>MFSWKNQKDRDKHGLNALEQLALQGDYKATLSHNLTEAKLILYETQPKRVFKSNAYRAAVEASRRLIGNIAYMEHNVSEDWQHQVVSHLRHTLETARQNALGAAAENIGAREVVGLLSKFLGVSELSDMSSALLAGAGATTSSASLLSGTSDNTRMRGRTGGAAGGEAMRVAGAAAQRGWRAMESASAAGVQNVVKLLNRRGAIESQPNPTATIHGLTPGGRSDVGETQAGLPDSHGGVWSHAGSEGTGDGAEGAERADMDGSRTNSLQGSSGRRHTFAGSAAETSGDRRARRASDVNERRKRLEQIRARRRSRMAE</sequence>
<feature type="region of interest" description="Disordered" evidence="1">
    <location>
        <begin position="143"/>
        <end position="165"/>
    </location>
</feature>
<dbReference type="AlphaFoldDB" id="A0A2V3IQL4"/>
<evidence type="ECO:0000313" key="3">
    <source>
        <dbReference type="Proteomes" id="UP000247409"/>
    </source>
</evidence>
<dbReference type="EMBL" id="NBIV01000092">
    <property type="protein sequence ID" value="PXF44373.1"/>
    <property type="molecule type" value="Genomic_DNA"/>
</dbReference>
<dbReference type="OrthoDB" id="10673975at2759"/>